<feature type="binding site" evidence="8">
    <location>
        <position position="272"/>
    </location>
    <ligand>
        <name>Zn(2+)</name>
        <dbReference type="ChEBI" id="CHEBI:29105"/>
    </ligand>
</feature>
<dbReference type="InterPro" id="IPR050554">
    <property type="entry name" value="Met_Synthase/Corrinoid"/>
</dbReference>
<organism evidence="10 11">
    <name type="scientific">Candidatus Polarisedimenticola svalbardensis</name>
    <dbReference type="NCBI Taxonomy" id="2886004"/>
    <lineage>
        <taxon>Bacteria</taxon>
        <taxon>Pseudomonadati</taxon>
        <taxon>Acidobacteriota</taxon>
        <taxon>Candidatus Polarisedimenticolia</taxon>
        <taxon>Candidatus Polarisedimenticolales</taxon>
        <taxon>Candidatus Polarisedimenticolaceae</taxon>
        <taxon>Candidatus Polarisedimenticola</taxon>
    </lineage>
</organism>
<dbReference type="GO" id="GO:0004489">
    <property type="term" value="F:methylenetetrahydrofolate reductase [NAD(P)H] activity"/>
    <property type="evidence" value="ECO:0007669"/>
    <property type="project" value="UniProtKB-EC"/>
</dbReference>
<dbReference type="GO" id="GO:0005829">
    <property type="term" value="C:cytosol"/>
    <property type="evidence" value="ECO:0007669"/>
    <property type="project" value="TreeGrafter"/>
</dbReference>
<dbReference type="Pfam" id="PF02219">
    <property type="entry name" value="MTHFR"/>
    <property type="match status" value="1"/>
</dbReference>
<evidence type="ECO:0000256" key="5">
    <source>
        <dbReference type="ARBA" id="ARBA00022679"/>
    </source>
</evidence>
<dbReference type="InterPro" id="IPR003726">
    <property type="entry name" value="HCY_dom"/>
</dbReference>
<dbReference type="SUPFAM" id="SSF82282">
    <property type="entry name" value="Homocysteine S-methyltransferase"/>
    <property type="match status" value="1"/>
</dbReference>
<feature type="binding site" evidence="8">
    <location>
        <position position="207"/>
    </location>
    <ligand>
        <name>Zn(2+)</name>
        <dbReference type="ChEBI" id="CHEBI:29105"/>
    </ligand>
</feature>
<feature type="domain" description="Hcy-binding" evidence="9">
    <location>
        <begin position="2"/>
        <end position="287"/>
    </location>
</feature>
<dbReference type="EC" id="2.1.1.10" evidence="10"/>
<keyword evidence="4" id="KW-0285">Flavoprotein</keyword>
<gene>
    <name evidence="10" type="ORF">IFK94_07170</name>
</gene>
<evidence type="ECO:0000259" key="9">
    <source>
        <dbReference type="PROSITE" id="PS50970"/>
    </source>
</evidence>
<evidence type="ECO:0000256" key="8">
    <source>
        <dbReference type="PROSITE-ProRule" id="PRU00333"/>
    </source>
</evidence>
<dbReference type="Gene3D" id="3.20.20.220">
    <property type="match status" value="1"/>
</dbReference>
<accession>A0A8J6Y839</accession>
<keyword evidence="6" id="KW-0274">FAD</keyword>
<dbReference type="SUPFAM" id="SSF51730">
    <property type="entry name" value="FAD-linked oxidoreductase"/>
    <property type="match status" value="1"/>
</dbReference>
<dbReference type="Proteomes" id="UP000648239">
    <property type="component" value="Unassembled WGS sequence"/>
</dbReference>
<comment type="pathway">
    <text evidence="2">One-carbon metabolism; tetrahydrofolate interconversion.</text>
</comment>
<dbReference type="Gene3D" id="3.20.20.330">
    <property type="entry name" value="Homocysteine-binding-like domain"/>
    <property type="match status" value="1"/>
</dbReference>
<proteinExistence type="predicted"/>
<dbReference type="PANTHER" id="PTHR45833">
    <property type="entry name" value="METHIONINE SYNTHASE"/>
    <property type="match status" value="1"/>
</dbReference>
<keyword evidence="8" id="KW-0479">Metal-binding</keyword>
<evidence type="ECO:0000256" key="3">
    <source>
        <dbReference type="ARBA" id="ARBA00022603"/>
    </source>
</evidence>
<comment type="cofactor">
    <cofactor evidence="8">
        <name>Zn(2+)</name>
        <dbReference type="ChEBI" id="CHEBI:29105"/>
    </cofactor>
</comment>
<dbReference type="AlphaFoldDB" id="A0A8J6Y839"/>
<keyword evidence="7 10" id="KW-0560">Oxidoreductase</keyword>
<dbReference type="GO" id="GO:0032259">
    <property type="term" value="P:methylation"/>
    <property type="evidence" value="ECO:0007669"/>
    <property type="project" value="UniProtKB-KW"/>
</dbReference>
<evidence type="ECO:0000256" key="6">
    <source>
        <dbReference type="ARBA" id="ARBA00022827"/>
    </source>
</evidence>
<keyword evidence="5 8" id="KW-0808">Transferase</keyword>
<name>A0A8J6Y839_9BACT</name>
<feature type="binding site" evidence="8">
    <location>
        <position position="273"/>
    </location>
    <ligand>
        <name>Zn(2+)</name>
        <dbReference type="ChEBI" id="CHEBI:29105"/>
    </ligand>
</feature>
<dbReference type="Pfam" id="PF02574">
    <property type="entry name" value="S-methyl_trans"/>
    <property type="match status" value="1"/>
</dbReference>
<keyword evidence="8" id="KW-0862">Zinc</keyword>
<dbReference type="EC" id="1.5.1.20" evidence="10"/>
<dbReference type="InterPro" id="IPR003171">
    <property type="entry name" value="Mehydrof_redctse-like"/>
</dbReference>
<evidence type="ECO:0000256" key="1">
    <source>
        <dbReference type="ARBA" id="ARBA00001974"/>
    </source>
</evidence>
<dbReference type="UniPathway" id="UPA00193"/>
<dbReference type="GO" id="GO:0046872">
    <property type="term" value="F:metal ion binding"/>
    <property type="evidence" value="ECO:0007669"/>
    <property type="project" value="UniProtKB-KW"/>
</dbReference>
<comment type="caution">
    <text evidence="10">The sequence shown here is derived from an EMBL/GenBank/DDBJ whole genome shotgun (WGS) entry which is preliminary data.</text>
</comment>
<dbReference type="GO" id="GO:0035999">
    <property type="term" value="P:tetrahydrofolate interconversion"/>
    <property type="evidence" value="ECO:0007669"/>
    <property type="project" value="UniProtKB-UniPathway"/>
</dbReference>
<reference evidence="10 11" key="1">
    <citation type="submission" date="2020-08" db="EMBL/GenBank/DDBJ databases">
        <title>Acidobacteriota in marine sediments use diverse sulfur dissimilation pathways.</title>
        <authorList>
            <person name="Wasmund K."/>
        </authorList>
    </citation>
    <scope>NUCLEOTIDE SEQUENCE [LARGE SCALE GENOMIC DNA]</scope>
    <source>
        <strain evidence="10">MAG AM4</strain>
    </source>
</reference>
<sequence length="620" mass="66305">MARDFNKLVGERVVVFDGAMGTRLYDLGVFLNRCFDELNLSAPSLVEDVHRSYVDVGVDVLETNTFGANAVKLGKHGLGESLDRINETGAALARNAAGESVLVAGAIGPLGVRIEPWGPTAVEEAAEMFAAQAAALERGGVDMFSVETFFDLPEIEAAIRGVRSVSKLPIVAQITLEDDGTSLEGVAPELFGPQLAALPIDGVGVNCSVGPAAMMDAVEKLAAVVDLPVIAQPNAGKPRIVENRNLYLCSPEYMATFASRFIAAGARIVGGCCGTTPDHLAAIRRAVRAAAPMAARTRPPRIELPEDRTGKQAKAVPMAKRSRFAARLAEGRFPISVEMLPPRGVELDKCLKGGERLRDAGIDVINIPDGPRASARVSPMAMAVRLERELGVETLIHYCCRDRNLLGMQSDLLGAHVLGLRNVLIITGDPPKLGDYPDATAVFDVDSIGLTNMVQRLNHGVDVGGNLIGEPTAFCFGVGVNPGVLDLGREISRLEWKVEAGAEFAISQPVFDVEQFLAFKEKIAHLDVPILAGIWPLASYRNAEFMNNEVPGVHVPESILRRMQKTETGETARNEGIAIAREMLTALLPHIQGAQIAAPFGRYLTAVDVARAVPADRRGD</sequence>
<evidence type="ECO:0000313" key="10">
    <source>
        <dbReference type="EMBL" id="MBD3867886.1"/>
    </source>
</evidence>
<dbReference type="NCBIfam" id="NF006396">
    <property type="entry name" value="PRK08645.1"/>
    <property type="match status" value="1"/>
</dbReference>
<protein>
    <submittedName>
        <fullName evidence="10">Bifunctional homocysteine S-methyltransferase/methylenetetrahydrofolate reductase</fullName>
        <ecNumber evidence="10">1.5.1.20</ecNumber>
        <ecNumber evidence="10">2.1.1.10</ecNumber>
    </submittedName>
</protein>
<comment type="cofactor">
    <cofactor evidence="1">
        <name>FAD</name>
        <dbReference type="ChEBI" id="CHEBI:57692"/>
    </cofactor>
</comment>
<dbReference type="CDD" id="cd00537">
    <property type="entry name" value="MTHFR"/>
    <property type="match status" value="1"/>
</dbReference>
<evidence type="ECO:0000256" key="7">
    <source>
        <dbReference type="ARBA" id="ARBA00023002"/>
    </source>
</evidence>
<keyword evidence="3 8" id="KW-0489">Methyltransferase</keyword>
<dbReference type="GO" id="GO:0008705">
    <property type="term" value="F:methionine synthase activity"/>
    <property type="evidence" value="ECO:0007669"/>
    <property type="project" value="TreeGrafter"/>
</dbReference>
<dbReference type="InterPro" id="IPR029041">
    <property type="entry name" value="FAD-linked_oxidoreductase-like"/>
</dbReference>
<dbReference type="InterPro" id="IPR036589">
    <property type="entry name" value="HCY_dom_sf"/>
</dbReference>
<evidence type="ECO:0000313" key="11">
    <source>
        <dbReference type="Proteomes" id="UP000648239"/>
    </source>
</evidence>
<dbReference type="PROSITE" id="PS50970">
    <property type="entry name" value="HCY"/>
    <property type="match status" value="1"/>
</dbReference>
<dbReference type="EMBL" id="JACXWD010000017">
    <property type="protein sequence ID" value="MBD3867886.1"/>
    <property type="molecule type" value="Genomic_DNA"/>
</dbReference>
<evidence type="ECO:0000256" key="2">
    <source>
        <dbReference type="ARBA" id="ARBA00004777"/>
    </source>
</evidence>
<evidence type="ECO:0000256" key="4">
    <source>
        <dbReference type="ARBA" id="ARBA00022630"/>
    </source>
</evidence>